<dbReference type="RefSeq" id="WP_006707948.1">
    <property type="nucleotide sequence ID" value="NZ_AGCA01000558.1"/>
</dbReference>
<comment type="caution">
    <text evidence="3">The sequence shown here is derived from an EMBL/GenBank/DDBJ whole genome shotgun (WGS) entry which is preliminary data.</text>
</comment>
<accession>G2H2M7</accession>
<evidence type="ECO:0000256" key="2">
    <source>
        <dbReference type="ARBA" id="ARBA00022649"/>
    </source>
</evidence>
<dbReference type="InterPro" id="IPR051803">
    <property type="entry name" value="TA_system_RelE-like_toxin"/>
</dbReference>
<evidence type="ECO:0000313" key="4">
    <source>
        <dbReference type="Proteomes" id="UP000004116"/>
    </source>
</evidence>
<dbReference type="OrthoDB" id="9798046at2"/>
<protein>
    <submittedName>
        <fullName evidence="3">Plasmid stabilization system protein</fullName>
    </submittedName>
</protein>
<comment type="similarity">
    <text evidence="1">Belongs to the RelE toxin family.</text>
</comment>
<gene>
    <name evidence="3" type="ORF">Rin_00023350</name>
</gene>
<dbReference type="InterPro" id="IPR007712">
    <property type="entry name" value="RelE/ParE_toxin"/>
</dbReference>
<dbReference type="PATRIC" id="fig|1005043.3.peg.2141"/>
<reference evidence="3 4" key="1">
    <citation type="journal article" date="2012" name="Genome Res.">
        <title>Genomic basis of endosymbiont-conferred protection against an insect parasitoid.</title>
        <authorList>
            <person name="Hansen A.K."/>
            <person name="Vorburger C."/>
            <person name="Moran N.A."/>
        </authorList>
    </citation>
    <scope>NUCLEOTIDE SEQUENCE [LARGE SCALE GENOMIC DNA]</scope>
    <source>
        <strain evidence="4">R5.15</strain>
    </source>
</reference>
<dbReference type="Proteomes" id="UP000004116">
    <property type="component" value="Unassembled WGS sequence"/>
</dbReference>
<evidence type="ECO:0000313" key="3">
    <source>
        <dbReference type="EMBL" id="EGY27751.1"/>
    </source>
</evidence>
<sequence length="96" mass="11018">MALILSPLAVEDIKEIGDYIAQDNPVRAVSFMDELYAQCQQIGEIPTMYPLRTALGKNIRCCPYGRYIILFSIDQCDIRIQRVLHSARDVENMRLL</sequence>
<dbReference type="EMBL" id="AGCA01000558">
    <property type="protein sequence ID" value="EGY27751.1"/>
    <property type="molecule type" value="Genomic_DNA"/>
</dbReference>
<dbReference type="PANTHER" id="PTHR33755:SF6">
    <property type="entry name" value="PLASMID STABILIZATION SYSTEM PROTEIN"/>
    <property type="match status" value="1"/>
</dbReference>
<keyword evidence="2" id="KW-1277">Toxin-antitoxin system</keyword>
<proteinExistence type="inferred from homology"/>
<dbReference type="Pfam" id="PF05016">
    <property type="entry name" value="ParE_toxin"/>
    <property type="match status" value="1"/>
</dbReference>
<dbReference type="InterPro" id="IPR035093">
    <property type="entry name" value="RelE/ParE_toxin_dom_sf"/>
</dbReference>
<dbReference type="PANTHER" id="PTHR33755">
    <property type="entry name" value="TOXIN PARE1-RELATED"/>
    <property type="match status" value="1"/>
</dbReference>
<dbReference type="Gene3D" id="3.30.2310.20">
    <property type="entry name" value="RelE-like"/>
    <property type="match status" value="1"/>
</dbReference>
<name>G2H2M7_9ENTR</name>
<organism evidence="3 4">
    <name type="scientific">Candidatus Regiella insecticola 5.15</name>
    <dbReference type="NCBI Taxonomy" id="1005043"/>
    <lineage>
        <taxon>Bacteria</taxon>
        <taxon>Pseudomonadati</taxon>
        <taxon>Pseudomonadota</taxon>
        <taxon>Gammaproteobacteria</taxon>
        <taxon>Enterobacterales</taxon>
        <taxon>Enterobacteriaceae</taxon>
        <taxon>aphid secondary symbionts</taxon>
        <taxon>Candidatus Regiella</taxon>
    </lineage>
</organism>
<evidence type="ECO:0000256" key="1">
    <source>
        <dbReference type="ARBA" id="ARBA00006226"/>
    </source>
</evidence>
<dbReference type="AlphaFoldDB" id="G2H2M7"/>
<keyword evidence="4" id="KW-1185">Reference proteome</keyword>